<organism evidence="1">
    <name type="scientific">uncultured Thiotrichaceae bacterium</name>
    <dbReference type="NCBI Taxonomy" id="298394"/>
    <lineage>
        <taxon>Bacteria</taxon>
        <taxon>Pseudomonadati</taxon>
        <taxon>Pseudomonadota</taxon>
        <taxon>Gammaproteobacteria</taxon>
        <taxon>Thiotrichales</taxon>
        <taxon>Thiotrichaceae</taxon>
        <taxon>environmental samples</taxon>
    </lineage>
</organism>
<accession>A0A6S6UBR5</accession>
<proteinExistence type="predicted"/>
<reference evidence="1" key="1">
    <citation type="submission" date="2020-01" db="EMBL/GenBank/DDBJ databases">
        <authorList>
            <person name="Meier V. D."/>
            <person name="Meier V D."/>
        </authorList>
    </citation>
    <scope>NUCLEOTIDE SEQUENCE</scope>
    <source>
        <strain evidence="1">HLG_WM_MAG_08</strain>
    </source>
</reference>
<sequence length="111" mass="12276">MTLSPTQVCQSVTESLLSFKLPPAEKMVISEQKIRGERIVTQLKFARPADDYPVQVVCVFAVDKYAQEEAQNAGQSYSKVPTRMAVNSKQVTEADLIKAIEQSNITTPSID</sequence>
<gene>
    <name evidence="1" type="ORF">HELGO_WM63891</name>
</gene>
<name>A0A6S6UBR5_9GAMM</name>
<dbReference type="EMBL" id="CACVAV010000419">
    <property type="protein sequence ID" value="CAA6826263.1"/>
    <property type="molecule type" value="Genomic_DNA"/>
</dbReference>
<protein>
    <submittedName>
        <fullName evidence="1">Uncharacterized protein</fullName>
    </submittedName>
</protein>
<dbReference type="AlphaFoldDB" id="A0A6S6UBR5"/>
<evidence type="ECO:0000313" key="1">
    <source>
        <dbReference type="EMBL" id="CAA6826263.1"/>
    </source>
</evidence>